<dbReference type="GO" id="GO:0048666">
    <property type="term" value="P:neuron development"/>
    <property type="evidence" value="ECO:0007669"/>
    <property type="project" value="UniProtKB-ARBA"/>
</dbReference>
<dbReference type="FunFam" id="1.20.80.10:FF:000014">
    <property type="entry name" value="Tyrosine-protein phosphatase non-receptor type"/>
    <property type="match status" value="1"/>
</dbReference>
<comment type="subcellular location">
    <subcellularLocation>
        <location evidence="2">Cell junction</location>
    </subcellularLocation>
    <subcellularLocation>
        <location evidence="1">Cytoplasm</location>
        <location evidence="1">Cytoskeleton</location>
    </subcellularLocation>
</comment>
<dbReference type="SUPFAM" id="SSF52799">
    <property type="entry name" value="(Phosphotyrosine protein) phosphatases II"/>
    <property type="match status" value="1"/>
</dbReference>
<keyword evidence="14" id="KW-0675">Receptor</keyword>
<dbReference type="SMART" id="SM00404">
    <property type="entry name" value="PTPc_motif"/>
    <property type="match status" value="1"/>
</dbReference>
<dbReference type="InterPro" id="IPR041782">
    <property type="entry name" value="PTPN14/21_FERM_C"/>
</dbReference>
<reference evidence="14" key="1">
    <citation type="journal article" date="2021" name="J. Neurophysiol.">
        <title>Gene transcription changes in a locust model of noise-induced deafness.</title>
        <authorList>
            <person name="French A.S."/>
            <person name="Warren B."/>
        </authorList>
    </citation>
    <scope>NUCLEOTIDE SEQUENCE</scope>
</reference>
<dbReference type="KEGG" id="sgre:126298291"/>
<dbReference type="InterPro" id="IPR000242">
    <property type="entry name" value="PTP_cat"/>
</dbReference>
<dbReference type="SMART" id="SM00295">
    <property type="entry name" value="B41"/>
    <property type="match status" value="1"/>
</dbReference>
<dbReference type="SUPFAM" id="SSF47031">
    <property type="entry name" value="Second domain of FERM"/>
    <property type="match status" value="1"/>
</dbReference>
<dbReference type="OrthoDB" id="10012364at2759"/>
<evidence type="ECO:0000256" key="10">
    <source>
        <dbReference type="SAM" id="MobiDB-lite"/>
    </source>
</evidence>
<dbReference type="PROSITE" id="PS50055">
    <property type="entry name" value="TYR_PHOSPHATASE_PTP"/>
    <property type="match status" value="1"/>
</dbReference>
<dbReference type="AlphaFoldDB" id="A0A8E5JT42"/>
<evidence type="ECO:0000256" key="8">
    <source>
        <dbReference type="ARBA" id="ARBA00022949"/>
    </source>
</evidence>
<dbReference type="PRINTS" id="PR00700">
    <property type="entry name" value="PRTYPHPHTASE"/>
</dbReference>
<accession>A0A8E5JT42</accession>
<feature type="compositionally biased region" description="Basic and acidic residues" evidence="10">
    <location>
        <begin position="736"/>
        <end position="751"/>
    </location>
</feature>
<evidence type="ECO:0000256" key="9">
    <source>
        <dbReference type="ARBA" id="ARBA00023212"/>
    </source>
</evidence>
<dbReference type="CDD" id="cd13188">
    <property type="entry name" value="FERM_C_PTPN14_PTPN21"/>
    <property type="match status" value="1"/>
</dbReference>
<dbReference type="FunFam" id="3.10.20.90:FF:000039">
    <property type="entry name" value="Tyrosine-protein phosphatase non-receptor type"/>
    <property type="match status" value="1"/>
</dbReference>
<evidence type="ECO:0000259" key="12">
    <source>
        <dbReference type="PROSITE" id="PS50056"/>
    </source>
</evidence>
<dbReference type="Gene3D" id="3.90.190.10">
    <property type="entry name" value="Protein tyrosine phosphatase superfamily"/>
    <property type="match status" value="1"/>
</dbReference>
<dbReference type="SMART" id="SM01196">
    <property type="entry name" value="FERM_C"/>
    <property type="match status" value="1"/>
</dbReference>
<dbReference type="GO" id="GO:0071944">
    <property type="term" value="C:cell periphery"/>
    <property type="evidence" value="ECO:0007669"/>
    <property type="project" value="UniProtKB-ARBA"/>
</dbReference>
<name>A0A8E5JT42_SCHGR</name>
<evidence type="ECO:0000256" key="7">
    <source>
        <dbReference type="ARBA" id="ARBA00022912"/>
    </source>
</evidence>
<protein>
    <recommendedName>
        <fullName evidence="4">protein-tyrosine-phosphatase</fullName>
        <ecNumber evidence="4">3.1.3.48</ecNumber>
    </recommendedName>
</protein>
<dbReference type="EC" id="3.1.3.48" evidence="4"/>
<dbReference type="InterPro" id="IPR000387">
    <property type="entry name" value="Tyr_Pase_dom"/>
</dbReference>
<dbReference type="GO" id="GO:0004725">
    <property type="term" value="F:protein tyrosine phosphatase activity"/>
    <property type="evidence" value="ECO:0007669"/>
    <property type="project" value="UniProtKB-EC"/>
</dbReference>
<dbReference type="Gene3D" id="3.10.20.90">
    <property type="entry name" value="Phosphatidylinositol 3-kinase Catalytic Subunit, Chain A, domain 1"/>
    <property type="match status" value="1"/>
</dbReference>
<feature type="region of interest" description="Disordered" evidence="10">
    <location>
        <begin position="728"/>
        <end position="751"/>
    </location>
</feature>
<dbReference type="InterPro" id="IPR011993">
    <property type="entry name" value="PH-like_dom_sf"/>
</dbReference>
<feature type="domain" description="Tyrosine specific protein phosphatases" evidence="12">
    <location>
        <begin position="961"/>
        <end position="1042"/>
    </location>
</feature>
<dbReference type="InterPro" id="IPR035963">
    <property type="entry name" value="FERM_2"/>
</dbReference>
<evidence type="ECO:0000256" key="5">
    <source>
        <dbReference type="ARBA" id="ARBA00022490"/>
    </source>
</evidence>
<dbReference type="EMBL" id="MW962703">
    <property type="protein sequence ID" value="QVD39469.1"/>
    <property type="molecule type" value="mRNA"/>
</dbReference>
<dbReference type="InterPro" id="IPR016130">
    <property type="entry name" value="Tyr_Pase_AS"/>
</dbReference>
<keyword evidence="8" id="KW-0965">Cell junction</keyword>
<proteinExistence type="evidence at transcript level"/>
<feature type="region of interest" description="Disordered" evidence="10">
    <location>
        <begin position="457"/>
        <end position="476"/>
    </location>
</feature>
<dbReference type="CDD" id="cd14473">
    <property type="entry name" value="FERM_B-lobe"/>
    <property type="match status" value="1"/>
</dbReference>
<dbReference type="Gene3D" id="1.20.80.10">
    <property type="match status" value="1"/>
</dbReference>
<dbReference type="CTD" id="33882"/>
<comment type="similarity">
    <text evidence="3">Belongs to the protein-tyrosine phosphatase family. Non-receptor class subfamily.</text>
</comment>
<keyword evidence="5" id="KW-0963">Cytoplasm</keyword>
<dbReference type="Pfam" id="PF09379">
    <property type="entry name" value="FERM_N"/>
    <property type="match status" value="1"/>
</dbReference>
<dbReference type="PANTHER" id="PTHR45706:SF1">
    <property type="entry name" value="PEZ, ISOFORM A"/>
    <property type="match status" value="1"/>
</dbReference>
<evidence type="ECO:0000256" key="1">
    <source>
        <dbReference type="ARBA" id="ARBA00004245"/>
    </source>
</evidence>
<dbReference type="InterPro" id="IPR029021">
    <property type="entry name" value="Prot-tyrosine_phosphatase-like"/>
</dbReference>
<dbReference type="GO" id="GO:0070161">
    <property type="term" value="C:anchoring junction"/>
    <property type="evidence" value="ECO:0007669"/>
    <property type="project" value="UniProtKB-SubCell"/>
</dbReference>
<dbReference type="Pfam" id="PF00102">
    <property type="entry name" value="Y_phosphatase"/>
    <property type="match status" value="1"/>
</dbReference>
<dbReference type="SMART" id="SM00194">
    <property type="entry name" value="PTPc"/>
    <property type="match status" value="1"/>
</dbReference>
<keyword evidence="6" id="KW-0378">Hydrolase</keyword>
<evidence type="ECO:0000256" key="2">
    <source>
        <dbReference type="ARBA" id="ARBA00004282"/>
    </source>
</evidence>
<feature type="compositionally biased region" description="Low complexity" evidence="10">
    <location>
        <begin position="510"/>
        <end position="521"/>
    </location>
</feature>
<dbReference type="InterPro" id="IPR019749">
    <property type="entry name" value="Band_41_domain"/>
</dbReference>
<evidence type="ECO:0000259" key="11">
    <source>
        <dbReference type="PROSITE" id="PS50055"/>
    </source>
</evidence>
<feature type="domain" description="Tyrosine-protein phosphatase" evidence="11">
    <location>
        <begin position="785"/>
        <end position="1051"/>
    </location>
</feature>
<dbReference type="GO" id="GO:0005856">
    <property type="term" value="C:cytoskeleton"/>
    <property type="evidence" value="ECO:0007669"/>
    <property type="project" value="UniProtKB-SubCell"/>
</dbReference>
<dbReference type="GO" id="GO:0009887">
    <property type="term" value="P:animal organ morphogenesis"/>
    <property type="evidence" value="ECO:0007669"/>
    <property type="project" value="UniProtKB-ARBA"/>
</dbReference>
<dbReference type="PRINTS" id="PR00935">
    <property type="entry name" value="BAND41"/>
</dbReference>
<dbReference type="InterPro" id="IPR018980">
    <property type="entry name" value="FERM_PH-like_C"/>
</dbReference>
<dbReference type="SUPFAM" id="SSF50729">
    <property type="entry name" value="PH domain-like"/>
    <property type="match status" value="1"/>
</dbReference>
<keyword evidence="9" id="KW-0206">Cytoskeleton</keyword>
<feature type="region of interest" description="Disordered" evidence="10">
    <location>
        <begin position="501"/>
        <end position="554"/>
    </location>
</feature>
<sequence>MPFRLRLKKSRQYNVASKSVYVICVELLDSTTIECTLSSESSGRDCLDNVCQRLTLQQPEFFGLRYVSLHEPPRLRWVEMDRPLKRQLDKYAREPNLLLRVMYYISGVNLIHDEMTRYHYFLQLKADVIEGRMSCDVKQAILLASYSMQAEFGNHDLERHTAEYLKDFALFPKHLTEQGHLQHLTEAVICQHAALAGLPQGTAEEYYILAAQQLDGYGQETFSAKDESNAEVIIGVSLNGILVGYEKAHSSKFYRWKDIKNVINHKRYFGIECPNEGETVQFQFTDPESAKYVWRMCVHQHTFYMQHEGATEPCQNFNDSMPVTLFQTGIEDSHLSESQEDLDCHDGGINWRIQSAVQRAQSTSCLDLTKHTEVEKLRALLPSYRPAPDYETAVQLKYRGSSQAANNVNMRPNSQINLLYSSQPEIHQSHMQDNISSYHYKQYPDVTQVERIYLDPRREEPQTHLKGRPERSSQTVLHTYSTPELDAVESQMVQNLQMLHLYKPPPPYPSSSTRPSSNSTPDLASQGFHPQQPQFAVPQVSGSSPDLVSPHAQPSAQNVVLGAETHHTYMDVANVLDSGMRCCTGAQEQSEPIYENIPLPWASQSGCSRSRASSIQSAPEMGSPVTAMEGQRRWPNAIMTVPSATPAANVSVSVHSAYDVSNTSLQETYVQNAPAPDTVCQSPGEPTNPGIADATYIKSQSQFLESDRQTEYTKMGTTKQKPKRKWALLGGGKSKSKPEAAVKETNEEETRVRWNTGLPRLPLPPTISKDIMCQLLERKLADGQVFFEFEKIPKKKLTADFTTALHPDNASRNRYMDALPYEENRVRLTPSRQNKFGYINASHITATVGSHQRFYIAAQGPLPSTVSSFWQMVWEADVHLIVQLTVTQEDGTAPYCPGINDRCLEIDEFQIWQQFSQETGHCVTTKLRLIHTSSRRVRGVWHLQYVEWGDQGCPLNVGHFLGFLEEVSSVRQHTVSEIPAGHNCNPPVLVHCTAGVGRTGIMILSDLLLYTLDHSQELDIPRVVALLRNQRMLLVQTVAQYKFVYSLLIYYLKHSRLI</sequence>
<dbReference type="PANTHER" id="PTHR45706">
    <property type="entry name" value="TYROSINE-PROTEIN PHOSPHATASE"/>
    <property type="match status" value="1"/>
</dbReference>
<dbReference type="InterPro" id="IPR014352">
    <property type="entry name" value="FERM/acyl-CoA-bd_prot_sf"/>
</dbReference>
<dbReference type="Pfam" id="PF09380">
    <property type="entry name" value="FERM_C"/>
    <property type="match status" value="1"/>
</dbReference>
<evidence type="ECO:0000256" key="4">
    <source>
        <dbReference type="ARBA" id="ARBA00013064"/>
    </source>
</evidence>
<dbReference type="PROSITE" id="PS50057">
    <property type="entry name" value="FERM_3"/>
    <property type="match status" value="1"/>
</dbReference>
<dbReference type="Pfam" id="PF00373">
    <property type="entry name" value="FERM_M"/>
    <property type="match status" value="1"/>
</dbReference>
<organism evidence="14">
    <name type="scientific">Schistocerca gregaria</name>
    <name type="common">Desert locust</name>
    <name type="synonym">Gryllus gregarius</name>
    <dbReference type="NCBI Taxonomy" id="7010"/>
    <lineage>
        <taxon>Eukaryota</taxon>
        <taxon>Metazoa</taxon>
        <taxon>Ecdysozoa</taxon>
        <taxon>Arthropoda</taxon>
        <taxon>Hexapoda</taxon>
        <taxon>Insecta</taxon>
        <taxon>Pterygota</taxon>
        <taxon>Neoptera</taxon>
        <taxon>Polyneoptera</taxon>
        <taxon>Orthoptera</taxon>
        <taxon>Caelifera</taxon>
        <taxon>Acrididea</taxon>
        <taxon>Acridomorpha</taxon>
        <taxon>Acridoidea</taxon>
        <taxon>Acrididae</taxon>
        <taxon>Cyrtacanthacridinae</taxon>
        <taxon>Schistocerca</taxon>
    </lineage>
</organism>
<dbReference type="InterPro" id="IPR003595">
    <property type="entry name" value="Tyr_Pase_cat"/>
</dbReference>
<dbReference type="CDD" id="cd17099">
    <property type="entry name" value="FERM_F1_PTPN14_like"/>
    <property type="match status" value="1"/>
</dbReference>
<dbReference type="InterPro" id="IPR000299">
    <property type="entry name" value="FERM_domain"/>
</dbReference>
<evidence type="ECO:0000313" key="14">
    <source>
        <dbReference type="EMBL" id="QVD39469.1"/>
    </source>
</evidence>
<dbReference type="SUPFAM" id="SSF54236">
    <property type="entry name" value="Ubiquitin-like"/>
    <property type="match status" value="1"/>
</dbReference>
<feature type="compositionally biased region" description="Basic and acidic residues" evidence="10">
    <location>
        <begin position="457"/>
        <end position="471"/>
    </location>
</feature>
<dbReference type="RefSeq" id="XP_049845546.1">
    <property type="nucleotide sequence ID" value="XM_049989589.1"/>
</dbReference>
<dbReference type="PROSITE" id="PS50056">
    <property type="entry name" value="TYR_PHOSPHATASE_2"/>
    <property type="match status" value="1"/>
</dbReference>
<evidence type="ECO:0000256" key="6">
    <source>
        <dbReference type="ARBA" id="ARBA00022801"/>
    </source>
</evidence>
<dbReference type="InterPro" id="IPR019748">
    <property type="entry name" value="FERM_central"/>
</dbReference>
<evidence type="ECO:0000259" key="13">
    <source>
        <dbReference type="PROSITE" id="PS50057"/>
    </source>
</evidence>
<evidence type="ECO:0000256" key="3">
    <source>
        <dbReference type="ARBA" id="ARBA00009649"/>
    </source>
</evidence>
<dbReference type="GeneID" id="126298291"/>
<dbReference type="Gene3D" id="2.30.29.30">
    <property type="entry name" value="Pleckstrin-homology domain (PH domain)/Phosphotyrosine-binding domain (PTB)"/>
    <property type="match status" value="1"/>
</dbReference>
<feature type="domain" description="FERM" evidence="13">
    <location>
        <begin position="21"/>
        <end position="308"/>
    </location>
</feature>
<dbReference type="PROSITE" id="PS00383">
    <property type="entry name" value="TYR_PHOSPHATASE_1"/>
    <property type="match status" value="1"/>
</dbReference>
<keyword evidence="7" id="KW-0904">Protein phosphatase</keyword>
<dbReference type="InterPro" id="IPR029071">
    <property type="entry name" value="Ubiquitin-like_domsf"/>
</dbReference>
<dbReference type="InterPro" id="IPR018979">
    <property type="entry name" value="FERM_N"/>
</dbReference>
<feature type="compositionally biased region" description="Polar residues" evidence="10">
    <location>
        <begin position="528"/>
        <end position="554"/>
    </location>
</feature>